<dbReference type="PANTHER" id="PTHR46832:SF1">
    <property type="entry name" value="5'-METHYLTHIOADENOSINE_S-ADENOSYLHOMOCYSTEINE NUCLEOSIDASE"/>
    <property type="match status" value="1"/>
</dbReference>
<dbReference type="GO" id="GO:0009116">
    <property type="term" value="P:nucleoside metabolic process"/>
    <property type="evidence" value="ECO:0007669"/>
    <property type="project" value="InterPro"/>
</dbReference>
<dbReference type="Proteomes" id="UP000225706">
    <property type="component" value="Unassembled WGS sequence"/>
</dbReference>
<evidence type="ECO:0000259" key="2">
    <source>
        <dbReference type="Pfam" id="PF01048"/>
    </source>
</evidence>
<feature type="domain" description="Nucleoside phosphorylase" evidence="2">
    <location>
        <begin position="99"/>
        <end position="277"/>
    </location>
</feature>
<evidence type="ECO:0000256" key="1">
    <source>
        <dbReference type="SAM" id="MobiDB-lite"/>
    </source>
</evidence>
<proteinExistence type="predicted"/>
<dbReference type="InterPro" id="IPR035994">
    <property type="entry name" value="Nucleoside_phosphorylase_sf"/>
</dbReference>
<protein>
    <submittedName>
        <fullName evidence="3">5'-methylthioadenosine/S-adenosylhomocysteine nucleosidase</fullName>
    </submittedName>
</protein>
<accession>A0A2B4SBL0</accession>
<dbReference type="EMBL" id="LSMT01000137">
    <property type="protein sequence ID" value="PFX25968.1"/>
    <property type="molecule type" value="Genomic_DNA"/>
</dbReference>
<comment type="caution">
    <text evidence="3">The sequence shown here is derived from an EMBL/GenBank/DDBJ whole genome shotgun (WGS) entry which is preliminary data.</text>
</comment>
<dbReference type="OrthoDB" id="5986232at2759"/>
<dbReference type="GO" id="GO:0005829">
    <property type="term" value="C:cytosol"/>
    <property type="evidence" value="ECO:0007669"/>
    <property type="project" value="TreeGrafter"/>
</dbReference>
<organism evidence="3 4">
    <name type="scientific">Stylophora pistillata</name>
    <name type="common">Smooth cauliflower coral</name>
    <dbReference type="NCBI Taxonomy" id="50429"/>
    <lineage>
        <taxon>Eukaryota</taxon>
        <taxon>Metazoa</taxon>
        <taxon>Cnidaria</taxon>
        <taxon>Anthozoa</taxon>
        <taxon>Hexacorallia</taxon>
        <taxon>Scleractinia</taxon>
        <taxon>Astrocoeniina</taxon>
        <taxon>Pocilloporidae</taxon>
        <taxon>Stylophora</taxon>
    </lineage>
</organism>
<dbReference type="SUPFAM" id="SSF53167">
    <property type="entry name" value="Purine and uridine phosphorylases"/>
    <property type="match status" value="1"/>
</dbReference>
<dbReference type="AlphaFoldDB" id="A0A2B4SBL0"/>
<evidence type="ECO:0000313" key="3">
    <source>
        <dbReference type="EMBL" id="PFX25968.1"/>
    </source>
</evidence>
<dbReference type="InterPro" id="IPR000845">
    <property type="entry name" value="Nucleoside_phosphorylase_d"/>
</dbReference>
<dbReference type="GO" id="GO:0008782">
    <property type="term" value="F:adenosylhomocysteine nucleosidase activity"/>
    <property type="evidence" value="ECO:0007669"/>
    <property type="project" value="TreeGrafter"/>
</dbReference>
<name>A0A2B4SBL0_STYPI</name>
<dbReference type="Gene3D" id="3.40.50.1580">
    <property type="entry name" value="Nucleoside phosphorylase domain"/>
    <property type="match status" value="1"/>
</dbReference>
<evidence type="ECO:0000313" key="4">
    <source>
        <dbReference type="Proteomes" id="UP000225706"/>
    </source>
</evidence>
<sequence>MANTIHTNEKGNPGARMGEPPKIEVEVPEKQDLPSTASPWEEIETEFLPVDFLLLTAKDCEYLSCLAFLHDIKRGYTKDLGPAYFGFNSQDEPKFKIAVIICLMGSSGPGGSIVVVQEAVPILRPRAVICVGYCGSLNEEKAKLGDVIVSSKLTTYAFAKEWEDGIEERGLVVPPNKDMANLIKNVGDGWKAPLTNADDLKVTLRTDGVFLSGPLVLNNPELLNKLNNRFRQGTAIEMEGEGLYTAAHRHGIEWLVIKGVSDFAGSCGGKSSTDSWRPFASVMAASVVFHMLNDTVVFEDWPHYENTSNRKRPSSNTNHATAKVTRVTR</sequence>
<keyword evidence="4" id="KW-1185">Reference proteome</keyword>
<dbReference type="GO" id="GO:0019284">
    <property type="term" value="P:L-methionine salvage from S-adenosylmethionine"/>
    <property type="evidence" value="ECO:0007669"/>
    <property type="project" value="TreeGrafter"/>
</dbReference>
<dbReference type="GO" id="GO:0008930">
    <property type="term" value="F:methylthioadenosine nucleosidase activity"/>
    <property type="evidence" value="ECO:0007669"/>
    <property type="project" value="TreeGrafter"/>
</dbReference>
<gene>
    <name evidence="3" type="primary">mtnN</name>
    <name evidence="3" type="ORF">AWC38_SpisGene9385</name>
</gene>
<feature type="region of interest" description="Disordered" evidence="1">
    <location>
        <begin position="1"/>
        <end position="20"/>
    </location>
</feature>
<feature type="region of interest" description="Disordered" evidence="1">
    <location>
        <begin position="305"/>
        <end position="329"/>
    </location>
</feature>
<dbReference type="PANTHER" id="PTHR46832">
    <property type="entry name" value="5'-METHYLTHIOADENOSINE/S-ADENOSYLHOMOCYSTEINE NUCLEOSIDASE"/>
    <property type="match status" value="1"/>
</dbReference>
<dbReference type="Pfam" id="PF01048">
    <property type="entry name" value="PNP_UDP_1"/>
    <property type="match status" value="1"/>
</dbReference>
<reference evidence="4" key="1">
    <citation type="journal article" date="2017" name="bioRxiv">
        <title>Comparative analysis of the genomes of Stylophora pistillata and Acropora digitifera provides evidence for extensive differences between species of corals.</title>
        <authorList>
            <person name="Voolstra C.R."/>
            <person name="Li Y."/>
            <person name="Liew Y.J."/>
            <person name="Baumgarten S."/>
            <person name="Zoccola D."/>
            <person name="Flot J.-F."/>
            <person name="Tambutte S."/>
            <person name="Allemand D."/>
            <person name="Aranda M."/>
        </authorList>
    </citation>
    <scope>NUCLEOTIDE SEQUENCE [LARGE SCALE GENOMIC DNA]</scope>
</reference>